<keyword evidence="3" id="KW-1185">Reference proteome</keyword>
<dbReference type="VEuPathDB" id="TriTrypDB:BSAL_50790"/>
<dbReference type="EMBL" id="CYKH01000047">
    <property type="protein sequence ID" value="CUE65254.1"/>
    <property type="molecule type" value="Genomic_DNA"/>
</dbReference>
<evidence type="ECO:0000313" key="2">
    <source>
        <dbReference type="EMBL" id="CUE65254.1"/>
    </source>
</evidence>
<evidence type="ECO:0000256" key="1">
    <source>
        <dbReference type="SAM" id="MobiDB-lite"/>
    </source>
</evidence>
<organism evidence="2 3">
    <name type="scientific">Bodo saltans</name>
    <name type="common">Flagellated protozoan</name>
    <dbReference type="NCBI Taxonomy" id="75058"/>
    <lineage>
        <taxon>Eukaryota</taxon>
        <taxon>Discoba</taxon>
        <taxon>Euglenozoa</taxon>
        <taxon>Kinetoplastea</taxon>
        <taxon>Metakinetoplastina</taxon>
        <taxon>Eubodonida</taxon>
        <taxon>Bodonidae</taxon>
        <taxon>Bodo</taxon>
    </lineage>
</organism>
<evidence type="ECO:0000313" key="3">
    <source>
        <dbReference type="Proteomes" id="UP000051952"/>
    </source>
</evidence>
<feature type="region of interest" description="Disordered" evidence="1">
    <location>
        <begin position="295"/>
        <end position="314"/>
    </location>
</feature>
<proteinExistence type="predicted"/>
<reference evidence="3" key="1">
    <citation type="submission" date="2015-09" db="EMBL/GenBank/DDBJ databases">
        <authorList>
            <consortium name="Pathogen Informatics"/>
        </authorList>
    </citation>
    <scope>NUCLEOTIDE SEQUENCE [LARGE SCALE GENOMIC DNA]</scope>
    <source>
        <strain evidence="3">Lake Konstanz</strain>
    </source>
</reference>
<accession>A0A0S4IHI6</accession>
<protein>
    <submittedName>
        <fullName evidence="2">Uncharacterized protein</fullName>
    </submittedName>
</protein>
<dbReference type="AlphaFoldDB" id="A0A0S4IHI6"/>
<gene>
    <name evidence="2" type="ORF">BSAL_50790</name>
</gene>
<name>A0A0S4IHI6_BODSA</name>
<dbReference type="Proteomes" id="UP000051952">
    <property type="component" value="Unassembled WGS sequence"/>
</dbReference>
<sequence length="314" mass="37209">MAYQETLFRAMVQDVHDEEFEVHRVHDERREAEREALEAIAAAEAHEILCYERLRRVGRGYLWRRRIGIVLPVAEDAKFLVDEHHRFHKHTIVMENIIRGDMRHYFALLSQISFPHQAQSMVQDIEMYLWTTDCLPHVEKHCREQLEMEWHQELLRTLYEPFLVERAQVALIPKAVSEGRVAAAKSIQRAYRNHCNIVWFAENMKDAMTLAKEKRLLLHAERRLLQDRESNERDAIVADWVDTDWAAMRRNVFESARQWNAATAINKVARGWYVRNVIIPPLLVLHLKRRLKSLRQRSNSPTTARENAKIRPKT</sequence>